<dbReference type="InterPro" id="IPR036388">
    <property type="entry name" value="WH-like_DNA-bd_sf"/>
</dbReference>
<reference evidence="5 6" key="1">
    <citation type="submission" date="2019-02" db="EMBL/GenBank/DDBJ databases">
        <title>Draft genome sequences of novel Actinobacteria.</title>
        <authorList>
            <person name="Sahin N."/>
            <person name="Ay H."/>
            <person name="Saygin H."/>
        </authorList>
    </citation>
    <scope>NUCLEOTIDE SEQUENCE [LARGE SCALE GENOMIC DNA]</scope>
    <source>
        <strain evidence="5 6">KC603</strain>
    </source>
</reference>
<dbReference type="PANTHER" id="PTHR33164">
    <property type="entry name" value="TRANSCRIPTIONAL REGULATOR, MARR FAMILY"/>
    <property type="match status" value="1"/>
</dbReference>
<dbReference type="Proteomes" id="UP000295621">
    <property type="component" value="Unassembled WGS sequence"/>
</dbReference>
<accession>A0A4R4RNB2</accession>
<dbReference type="GO" id="GO:0003677">
    <property type="term" value="F:DNA binding"/>
    <property type="evidence" value="ECO:0007669"/>
    <property type="project" value="UniProtKB-KW"/>
</dbReference>
<evidence type="ECO:0000256" key="1">
    <source>
        <dbReference type="ARBA" id="ARBA00023015"/>
    </source>
</evidence>
<keyword evidence="2" id="KW-0238">DNA-binding</keyword>
<dbReference type="OrthoDB" id="9806864at2"/>
<evidence type="ECO:0000313" key="6">
    <source>
        <dbReference type="Proteomes" id="UP000295621"/>
    </source>
</evidence>
<dbReference type="GO" id="GO:0003700">
    <property type="term" value="F:DNA-binding transcription factor activity"/>
    <property type="evidence" value="ECO:0007669"/>
    <property type="project" value="InterPro"/>
</dbReference>
<organism evidence="5 6">
    <name type="scientific">Jiangella ureilytica</name>
    <dbReference type="NCBI Taxonomy" id="2530374"/>
    <lineage>
        <taxon>Bacteria</taxon>
        <taxon>Bacillati</taxon>
        <taxon>Actinomycetota</taxon>
        <taxon>Actinomycetes</taxon>
        <taxon>Jiangellales</taxon>
        <taxon>Jiangellaceae</taxon>
        <taxon>Jiangella</taxon>
    </lineage>
</organism>
<dbReference type="SUPFAM" id="SSF46785">
    <property type="entry name" value="Winged helix' DNA-binding domain"/>
    <property type="match status" value="1"/>
</dbReference>
<dbReference type="PANTHER" id="PTHR33164:SF64">
    <property type="entry name" value="TRANSCRIPTIONAL REGULATOR SLYA"/>
    <property type="match status" value="1"/>
</dbReference>
<comment type="caution">
    <text evidence="5">The sequence shown here is derived from an EMBL/GenBank/DDBJ whole genome shotgun (WGS) entry which is preliminary data.</text>
</comment>
<proteinExistence type="predicted"/>
<name>A0A4R4RNB2_9ACTN</name>
<dbReference type="Gene3D" id="1.10.10.10">
    <property type="entry name" value="Winged helix-like DNA-binding domain superfamily/Winged helix DNA-binding domain"/>
    <property type="match status" value="1"/>
</dbReference>
<dbReference type="SMART" id="SM00347">
    <property type="entry name" value="HTH_MARR"/>
    <property type="match status" value="1"/>
</dbReference>
<keyword evidence="3" id="KW-0804">Transcription</keyword>
<dbReference type="RefSeq" id="WP_131984123.1">
    <property type="nucleotide sequence ID" value="NZ_SMKL01000033.1"/>
</dbReference>
<evidence type="ECO:0000256" key="3">
    <source>
        <dbReference type="ARBA" id="ARBA00023163"/>
    </source>
</evidence>
<dbReference type="InterPro" id="IPR000835">
    <property type="entry name" value="HTH_MarR-typ"/>
</dbReference>
<keyword evidence="1" id="KW-0805">Transcription regulation</keyword>
<evidence type="ECO:0000259" key="4">
    <source>
        <dbReference type="PROSITE" id="PS50995"/>
    </source>
</evidence>
<dbReference type="AlphaFoldDB" id="A0A4R4RNB2"/>
<evidence type="ECO:0000256" key="2">
    <source>
        <dbReference type="ARBA" id="ARBA00023125"/>
    </source>
</evidence>
<gene>
    <name evidence="5" type="ORF">E1212_15850</name>
</gene>
<dbReference type="InterPro" id="IPR039422">
    <property type="entry name" value="MarR/SlyA-like"/>
</dbReference>
<keyword evidence="6" id="KW-1185">Reference proteome</keyword>
<dbReference type="InterPro" id="IPR036390">
    <property type="entry name" value="WH_DNA-bd_sf"/>
</dbReference>
<dbReference type="GO" id="GO:0006950">
    <property type="term" value="P:response to stress"/>
    <property type="evidence" value="ECO:0007669"/>
    <property type="project" value="TreeGrafter"/>
</dbReference>
<feature type="domain" description="HTH marR-type" evidence="4">
    <location>
        <begin position="1"/>
        <end position="130"/>
    </location>
</feature>
<sequence length="137" mass="15320">MLWRITNRWQAAIRAALAPFELTHVQFVLLAALTRAGDTDGTTQVELAQQVRTDPMMVSQVLRALERKGHVERLPHPDDRRAVLVRVSAGGADLARRANAAVEAADEEFFGPGTDRERTFLDHLADLDERNRIARPS</sequence>
<dbReference type="EMBL" id="SMKL01000033">
    <property type="protein sequence ID" value="TDC50192.1"/>
    <property type="molecule type" value="Genomic_DNA"/>
</dbReference>
<dbReference type="PROSITE" id="PS50995">
    <property type="entry name" value="HTH_MARR_2"/>
    <property type="match status" value="1"/>
</dbReference>
<protein>
    <submittedName>
        <fullName evidence="5">MarR family transcriptional regulator</fullName>
    </submittedName>
</protein>
<dbReference type="Pfam" id="PF01047">
    <property type="entry name" value="MarR"/>
    <property type="match status" value="1"/>
</dbReference>
<evidence type="ECO:0000313" key="5">
    <source>
        <dbReference type="EMBL" id="TDC50192.1"/>
    </source>
</evidence>
<dbReference type="PRINTS" id="PR00598">
    <property type="entry name" value="HTHMARR"/>
</dbReference>